<feature type="transmembrane region" description="Helical" evidence="5">
    <location>
        <begin position="390"/>
        <end position="413"/>
    </location>
</feature>
<sequence length="447" mass="50059">MQSFALCCSILGGFILSFGLISLFIKERLYIAETTVATLYGIICALICKDQKDTLPVESLKNTQFMFHFSHIVLSLQLVAVGVTVPKIFMKKNWKPLMVLLLPVMMIMYAVSSIIIKYVFSMDWLPAMMIGACITPTDPVLASAVIKGKFANKYIPSRLRYLLAVESGANDGLGFPLLVLPILLMQFKDSTEPVAGALRKWCIHTWGFEILFAIVIGAVIGALARILLKYSVKKMLIDKESFLAYSLALAILVTGITAKMESDDLLAVFVSGLFFAWDEEMVMDMKNSHVMEVVDLLFNQSFFIVLGIILPLDVLGWKSMLASVLILVFRRMPALLLMQLCGFLPEFTTREILFAGWFGPIGVGAIFFAYHSMHELNSIDKELADSVLEIVQAIVFSSIVVHGTTAPIIHMHLRRKQKKHKKTVINIYESDTEIERDNENAQLQEII</sequence>
<evidence type="ECO:0000256" key="3">
    <source>
        <dbReference type="ARBA" id="ARBA00022989"/>
    </source>
</evidence>
<feature type="transmembrane region" description="Helical" evidence="5">
    <location>
        <begin position="69"/>
        <end position="90"/>
    </location>
</feature>
<evidence type="ECO:0000256" key="1">
    <source>
        <dbReference type="ARBA" id="ARBA00004141"/>
    </source>
</evidence>
<accession>A0A086J0I8</accession>
<comment type="subcellular location">
    <subcellularLocation>
        <location evidence="1">Membrane</location>
        <topology evidence="1">Multi-pass membrane protein</topology>
    </subcellularLocation>
</comment>
<keyword evidence="2 5" id="KW-0812">Transmembrane</keyword>
<evidence type="ECO:0000313" key="8">
    <source>
        <dbReference type="Proteomes" id="UP000054524"/>
    </source>
</evidence>
<feature type="transmembrane region" description="Helical" evidence="5">
    <location>
        <begin position="352"/>
        <end position="370"/>
    </location>
</feature>
<dbReference type="HOGENOM" id="CLU_008635_5_0_1"/>
<dbReference type="InterPro" id="IPR006153">
    <property type="entry name" value="Cation/H_exchanger_TM"/>
</dbReference>
<feature type="transmembrane region" description="Helical" evidence="5">
    <location>
        <begin position="161"/>
        <end position="183"/>
    </location>
</feature>
<evidence type="ECO:0000313" key="7">
    <source>
        <dbReference type="EMBL" id="KFG25656.1"/>
    </source>
</evidence>
<dbReference type="PANTHER" id="PTHR31382:SF1">
    <property type="entry name" value="SODIUM ION_PROTON EXCHANGER (EUROFUNG)"/>
    <property type="match status" value="1"/>
</dbReference>
<dbReference type="RefSeq" id="XP_052904211.1">
    <property type="nucleotide sequence ID" value="XM_053049261.1"/>
</dbReference>
<keyword evidence="3 5" id="KW-1133">Transmembrane helix</keyword>
<organism evidence="7 8">
    <name type="scientific">Nematocida ausubeli (strain ATCC PRA-371 / ERTm2)</name>
    <name type="common">Nematode killer fungus</name>
    <dbReference type="NCBI Taxonomy" id="1913371"/>
    <lineage>
        <taxon>Eukaryota</taxon>
        <taxon>Fungi</taxon>
        <taxon>Fungi incertae sedis</taxon>
        <taxon>Microsporidia</taxon>
        <taxon>Nematocida</taxon>
    </lineage>
</organism>
<feature type="transmembrane region" description="Helical" evidence="5">
    <location>
        <begin position="203"/>
        <end position="228"/>
    </location>
</feature>
<feature type="domain" description="Cation/H+ exchanger transmembrane" evidence="6">
    <location>
        <begin position="18"/>
        <end position="409"/>
    </location>
</feature>
<proteinExistence type="predicted"/>
<name>A0A086J0I8_NEMA1</name>
<gene>
    <name evidence="7" type="ORF">NESG_01634</name>
</gene>
<evidence type="ECO:0000256" key="5">
    <source>
        <dbReference type="SAM" id="Phobius"/>
    </source>
</evidence>
<dbReference type="OrthoDB" id="2190219at2759"/>
<feature type="transmembrane region" description="Helical" evidence="5">
    <location>
        <begin position="240"/>
        <end position="259"/>
    </location>
</feature>
<reference evidence="7 8" key="1">
    <citation type="journal article" date="2014" name="Genome Announc.">
        <title>Genome Sequence of the Microsporidian Species Nematocida sp1 Strain ERTm6 (ATCC PRA-372).</title>
        <authorList>
            <person name="Bakowski M.A."/>
            <person name="Priest M."/>
            <person name="Young S."/>
            <person name="Cuomo C.A."/>
            <person name="Troemel E.R."/>
        </authorList>
    </citation>
    <scope>NUCLEOTIDE SEQUENCE [LARGE SCALE GENOMIC DNA]</scope>
    <source>
        <strain evidence="7 8">ERTm6</strain>
    </source>
</reference>
<feature type="transmembrane region" description="Helical" evidence="5">
    <location>
        <begin position="96"/>
        <end position="120"/>
    </location>
</feature>
<dbReference type="EMBL" id="AKIJ01000004">
    <property type="protein sequence ID" value="KFG25656.1"/>
    <property type="molecule type" value="Genomic_DNA"/>
</dbReference>
<dbReference type="PANTHER" id="PTHR31382">
    <property type="entry name" value="NA(+)/H(+) ANTIPORTER"/>
    <property type="match status" value="1"/>
</dbReference>
<evidence type="ECO:0000259" key="6">
    <source>
        <dbReference type="Pfam" id="PF00999"/>
    </source>
</evidence>
<comment type="caution">
    <text evidence="7">The sequence shown here is derived from an EMBL/GenBank/DDBJ whole genome shotgun (WGS) entry which is preliminary data.</text>
</comment>
<dbReference type="GO" id="GO:0042391">
    <property type="term" value="P:regulation of membrane potential"/>
    <property type="evidence" value="ECO:0007669"/>
    <property type="project" value="InterPro"/>
</dbReference>
<evidence type="ECO:0000256" key="2">
    <source>
        <dbReference type="ARBA" id="ARBA00022692"/>
    </source>
</evidence>
<dbReference type="Pfam" id="PF00999">
    <property type="entry name" value="Na_H_Exchanger"/>
    <property type="match status" value="1"/>
</dbReference>
<dbReference type="GeneID" id="77676607"/>
<keyword evidence="4 5" id="KW-0472">Membrane</keyword>
<dbReference type="InterPro" id="IPR004712">
    <property type="entry name" value="Na+/H+_antiporter_fungi"/>
</dbReference>
<evidence type="ECO:0000256" key="4">
    <source>
        <dbReference type="ARBA" id="ARBA00023136"/>
    </source>
</evidence>
<dbReference type="AlphaFoldDB" id="A0A086J0I8"/>
<dbReference type="GO" id="GO:0120029">
    <property type="term" value="P:proton export across plasma membrane"/>
    <property type="evidence" value="ECO:0007669"/>
    <property type="project" value="InterPro"/>
</dbReference>
<keyword evidence="8" id="KW-1185">Reference proteome</keyword>
<dbReference type="GO" id="GO:0036376">
    <property type="term" value="P:sodium ion export across plasma membrane"/>
    <property type="evidence" value="ECO:0007669"/>
    <property type="project" value="InterPro"/>
</dbReference>
<feature type="transmembrane region" description="Helical" evidence="5">
    <location>
        <begin position="29"/>
        <end position="48"/>
    </location>
</feature>
<protein>
    <recommendedName>
        <fullName evidence="6">Cation/H+ exchanger transmembrane domain-containing protein</fullName>
    </recommendedName>
</protein>
<dbReference type="GO" id="GO:0015385">
    <property type="term" value="F:sodium:proton antiporter activity"/>
    <property type="evidence" value="ECO:0007669"/>
    <property type="project" value="InterPro"/>
</dbReference>
<dbReference type="GO" id="GO:0005886">
    <property type="term" value="C:plasma membrane"/>
    <property type="evidence" value="ECO:0007669"/>
    <property type="project" value="InterPro"/>
</dbReference>
<dbReference type="Proteomes" id="UP000054524">
    <property type="component" value="Unassembled WGS sequence"/>
</dbReference>